<evidence type="ECO:0000313" key="8">
    <source>
        <dbReference type="EMBL" id="OAA39073.1"/>
    </source>
</evidence>
<dbReference type="OrthoDB" id="2250022at2759"/>
<dbReference type="FunFam" id="1.20.1250.20:FF:000013">
    <property type="entry name" value="MFS general substrate transporter"/>
    <property type="match status" value="1"/>
</dbReference>
<feature type="domain" description="Major facilitator superfamily (MFS) profile" evidence="7">
    <location>
        <begin position="42"/>
        <end position="456"/>
    </location>
</feature>
<feature type="transmembrane region" description="Helical" evidence="6">
    <location>
        <begin position="363"/>
        <end position="384"/>
    </location>
</feature>
<dbReference type="FunFam" id="1.20.1250.20:FF:000057">
    <property type="entry name" value="MFS general substrate transporter"/>
    <property type="match status" value="1"/>
</dbReference>
<keyword evidence="4 6" id="KW-1133">Transmembrane helix</keyword>
<dbReference type="SUPFAM" id="SSF103473">
    <property type="entry name" value="MFS general substrate transporter"/>
    <property type="match status" value="1"/>
</dbReference>
<dbReference type="InterPro" id="IPR036259">
    <property type="entry name" value="MFS_trans_sf"/>
</dbReference>
<evidence type="ECO:0000313" key="9">
    <source>
        <dbReference type="Proteomes" id="UP000243498"/>
    </source>
</evidence>
<feature type="transmembrane region" description="Helical" evidence="6">
    <location>
        <begin position="335"/>
        <end position="356"/>
    </location>
</feature>
<dbReference type="PANTHER" id="PTHR43791">
    <property type="entry name" value="PERMEASE-RELATED"/>
    <property type="match status" value="1"/>
</dbReference>
<name>A0A167AMK0_METRR</name>
<evidence type="ECO:0000256" key="4">
    <source>
        <dbReference type="ARBA" id="ARBA00022989"/>
    </source>
</evidence>
<feature type="transmembrane region" description="Helical" evidence="6">
    <location>
        <begin position="273"/>
        <end position="296"/>
    </location>
</feature>
<evidence type="ECO:0000259" key="7">
    <source>
        <dbReference type="PROSITE" id="PS50850"/>
    </source>
</evidence>
<sequence>MSTPAGPSTGPTQDAVFVYLPSSQEEYAAVEKALVRRIDWTLMPVMISMIVLNYLDRNALPNARIQGIEEDLGLQGNQFNVCISVLFAGYLTLQIPSNLVLTRVRPSIYLPACMALWGIVSASTAAVRDFKGLVACRFLLGFLEAPFFPGALFLLSSWYTPRELATRTAVMYTGSLLSSAFGGLVGAGIQYGLDGARSLRAWQWLFLVEGVATVAVSLASMSVLPDFPSTTPWLSHTQRAVAIHRLRLHSGSVDEEKDSVLEGLKMALLDYKVWLLTLIVILKTSAGAVTAFIPTLVATFKFGKIESLLMTAPPYVFAAIVAMAVSVSSDKLRERYWHLVCPLVFGIVGFVIAACTHSLAPRYFSLFLMLGGVYGCFDITYAWLSSTLPRPLEKRSAAFAIANMVGNIAQVYSPYLYAKSSGPQYLPAMIANSAFVFGSIVAATALLLCLKWENRKLDEAEAVIDEQVQRDEDAPVKNTNIVESRFEGTVKLNRGFRYLL</sequence>
<gene>
    <name evidence="8" type="ORF">NOR_06333</name>
</gene>
<dbReference type="PANTHER" id="PTHR43791:SF92">
    <property type="entry name" value="AGL026WP"/>
    <property type="match status" value="1"/>
</dbReference>
<dbReference type="GO" id="GO:0016020">
    <property type="term" value="C:membrane"/>
    <property type="evidence" value="ECO:0007669"/>
    <property type="project" value="UniProtKB-SubCell"/>
</dbReference>
<feature type="transmembrane region" description="Helical" evidence="6">
    <location>
        <begin position="204"/>
        <end position="224"/>
    </location>
</feature>
<evidence type="ECO:0000256" key="2">
    <source>
        <dbReference type="ARBA" id="ARBA00022448"/>
    </source>
</evidence>
<keyword evidence="5 6" id="KW-0472">Membrane</keyword>
<dbReference type="PROSITE" id="PS50850">
    <property type="entry name" value="MFS"/>
    <property type="match status" value="1"/>
</dbReference>
<accession>A0A167AMK0</accession>
<evidence type="ECO:0000256" key="1">
    <source>
        <dbReference type="ARBA" id="ARBA00004141"/>
    </source>
</evidence>
<reference evidence="8 9" key="1">
    <citation type="journal article" date="2016" name="Genome Biol. Evol.">
        <title>Divergent and convergent evolution of fungal pathogenicity.</title>
        <authorList>
            <person name="Shang Y."/>
            <person name="Xiao G."/>
            <person name="Zheng P."/>
            <person name="Cen K."/>
            <person name="Zhan S."/>
            <person name="Wang C."/>
        </authorList>
    </citation>
    <scope>NUCLEOTIDE SEQUENCE [LARGE SCALE GENOMIC DNA]</scope>
    <source>
        <strain evidence="8 9">RCEF 4871</strain>
    </source>
</reference>
<dbReference type="Gene3D" id="1.20.1250.20">
    <property type="entry name" value="MFS general substrate transporter like domains"/>
    <property type="match status" value="2"/>
</dbReference>
<keyword evidence="3 6" id="KW-0812">Transmembrane</keyword>
<dbReference type="InterPro" id="IPR020846">
    <property type="entry name" value="MFS_dom"/>
</dbReference>
<evidence type="ECO:0000256" key="3">
    <source>
        <dbReference type="ARBA" id="ARBA00022692"/>
    </source>
</evidence>
<organism evidence="8 9">
    <name type="scientific">Metarhizium rileyi (strain RCEF 4871)</name>
    <name type="common">Nomuraea rileyi</name>
    <dbReference type="NCBI Taxonomy" id="1649241"/>
    <lineage>
        <taxon>Eukaryota</taxon>
        <taxon>Fungi</taxon>
        <taxon>Dikarya</taxon>
        <taxon>Ascomycota</taxon>
        <taxon>Pezizomycotina</taxon>
        <taxon>Sordariomycetes</taxon>
        <taxon>Hypocreomycetidae</taxon>
        <taxon>Hypocreales</taxon>
        <taxon>Clavicipitaceae</taxon>
        <taxon>Metarhizium</taxon>
    </lineage>
</organism>
<protein>
    <submittedName>
        <fullName evidence="8">MFS transporter</fullName>
    </submittedName>
</protein>
<proteinExistence type="predicted"/>
<evidence type="ECO:0000256" key="5">
    <source>
        <dbReference type="ARBA" id="ARBA00023136"/>
    </source>
</evidence>
<feature type="transmembrane region" description="Helical" evidence="6">
    <location>
        <begin position="425"/>
        <end position="450"/>
    </location>
</feature>
<feature type="transmembrane region" description="Helical" evidence="6">
    <location>
        <begin position="139"/>
        <end position="159"/>
    </location>
</feature>
<feature type="transmembrane region" description="Helical" evidence="6">
    <location>
        <begin position="108"/>
        <end position="127"/>
    </location>
</feature>
<dbReference type="Pfam" id="PF07690">
    <property type="entry name" value="MFS_1"/>
    <property type="match status" value="1"/>
</dbReference>
<feature type="transmembrane region" description="Helical" evidence="6">
    <location>
        <begin position="171"/>
        <end position="192"/>
    </location>
</feature>
<evidence type="ECO:0000256" key="6">
    <source>
        <dbReference type="SAM" id="Phobius"/>
    </source>
</evidence>
<dbReference type="AlphaFoldDB" id="A0A167AMK0"/>
<dbReference type="InterPro" id="IPR011701">
    <property type="entry name" value="MFS"/>
</dbReference>
<dbReference type="GO" id="GO:0022857">
    <property type="term" value="F:transmembrane transporter activity"/>
    <property type="evidence" value="ECO:0007669"/>
    <property type="project" value="InterPro"/>
</dbReference>
<comment type="caution">
    <text evidence="8">The sequence shown here is derived from an EMBL/GenBank/DDBJ whole genome shotgun (WGS) entry which is preliminary data.</text>
</comment>
<feature type="transmembrane region" description="Helical" evidence="6">
    <location>
        <begin position="76"/>
        <end position="96"/>
    </location>
</feature>
<dbReference type="Proteomes" id="UP000243498">
    <property type="component" value="Unassembled WGS sequence"/>
</dbReference>
<keyword evidence="9" id="KW-1185">Reference proteome</keyword>
<dbReference type="EMBL" id="AZHC01000023">
    <property type="protein sequence ID" value="OAA39073.1"/>
    <property type="molecule type" value="Genomic_DNA"/>
</dbReference>
<feature type="transmembrane region" description="Helical" evidence="6">
    <location>
        <begin position="308"/>
        <end position="329"/>
    </location>
</feature>
<comment type="subcellular location">
    <subcellularLocation>
        <location evidence="1">Membrane</location>
        <topology evidence="1">Multi-pass membrane protein</topology>
    </subcellularLocation>
</comment>
<keyword evidence="2" id="KW-0813">Transport</keyword>
<dbReference type="OMA" id="YGSFGCI"/>